<keyword evidence="3" id="KW-1185">Reference proteome</keyword>
<evidence type="ECO:0000256" key="1">
    <source>
        <dbReference type="SAM" id="Phobius"/>
    </source>
</evidence>
<dbReference type="EMBL" id="CP003346">
    <property type="protein sequence ID" value="AGA79541.1"/>
    <property type="molecule type" value="Genomic_DNA"/>
</dbReference>
<gene>
    <name evidence="2" type="ordered locus">Echvi_3318</name>
</gene>
<dbReference type="STRING" id="926556.Echvi_3318"/>
<dbReference type="OrthoDB" id="711014at2"/>
<name>L0G3I9_ECHVK</name>
<feature type="transmembrane region" description="Helical" evidence="1">
    <location>
        <begin position="21"/>
        <end position="41"/>
    </location>
</feature>
<dbReference type="eggNOG" id="ENOG5032VCI">
    <property type="taxonomic scope" value="Bacteria"/>
</dbReference>
<accession>L0G3I9</accession>
<feature type="transmembrane region" description="Helical" evidence="1">
    <location>
        <begin position="47"/>
        <end position="68"/>
    </location>
</feature>
<keyword evidence="1" id="KW-0472">Membrane</keyword>
<dbReference type="HOGENOM" id="CLU_2329997_0_0_10"/>
<dbReference type="Proteomes" id="UP000010796">
    <property type="component" value="Chromosome"/>
</dbReference>
<evidence type="ECO:0000313" key="2">
    <source>
        <dbReference type="EMBL" id="AGA79541.1"/>
    </source>
</evidence>
<dbReference type="RefSeq" id="WP_015267086.1">
    <property type="nucleotide sequence ID" value="NC_019904.1"/>
</dbReference>
<dbReference type="PATRIC" id="fig|926556.3.peg.3499"/>
<evidence type="ECO:0000313" key="3">
    <source>
        <dbReference type="Proteomes" id="UP000010796"/>
    </source>
</evidence>
<dbReference type="KEGG" id="evi:Echvi_3318"/>
<feature type="transmembrane region" description="Helical" evidence="1">
    <location>
        <begin position="75"/>
        <end position="95"/>
    </location>
</feature>
<proteinExistence type="predicted"/>
<protein>
    <submittedName>
        <fullName evidence="2">Uncharacterized protein</fullName>
    </submittedName>
</protein>
<keyword evidence="1" id="KW-0812">Transmembrane</keyword>
<keyword evidence="1" id="KW-1133">Transmembrane helix</keyword>
<reference evidence="3" key="1">
    <citation type="submission" date="2012-02" db="EMBL/GenBank/DDBJ databases">
        <title>The complete genome of Echinicola vietnamensis DSM 17526.</title>
        <authorList>
            <person name="Lucas S."/>
            <person name="Copeland A."/>
            <person name="Lapidus A."/>
            <person name="Glavina del Rio T."/>
            <person name="Dalin E."/>
            <person name="Tice H."/>
            <person name="Bruce D."/>
            <person name="Goodwin L."/>
            <person name="Pitluck S."/>
            <person name="Peters L."/>
            <person name="Ovchinnikova G."/>
            <person name="Teshima H."/>
            <person name="Kyrpides N."/>
            <person name="Mavromatis K."/>
            <person name="Ivanova N."/>
            <person name="Brettin T."/>
            <person name="Detter J.C."/>
            <person name="Han C."/>
            <person name="Larimer F."/>
            <person name="Land M."/>
            <person name="Hauser L."/>
            <person name="Markowitz V."/>
            <person name="Cheng J.-F."/>
            <person name="Hugenholtz P."/>
            <person name="Woyke T."/>
            <person name="Wu D."/>
            <person name="Brambilla E."/>
            <person name="Klenk H.-P."/>
            <person name="Eisen J.A."/>
        </authorList>
    </citation>
    <scope>NUCLEOTIDE SEQUENCE [LARGE SCALE GENOMIC DNA]</scope>
    <source>
        <strain evidence="3">DSM 17526 / LMG 23754 / KMM 6221</strain>
    </source>
</reference>
<sequence length="99" mass="11243">MPANKKHLTTSKRQRFAKITAGFLGGYAVTVSLFMAIGFWVDHINVLMTLRFGGFMLWATLFLVAFLFRDGWKAWGVYLLCTLVFSGLIYIGKIYNPIV</sequence>
<organism evidence="2 3">
    <name type="scientific">Echinicola vietnamensis (strain DSM 17526 / LMG 23754 / KMM 6221)</name>
    <dbReference type="NCBI Taxonomy" id="926556"/>
    <lineage>
        <taxon>Bacteria</taxon>
        <taxon>Pseudomonadati</taxon>
        <taxon>Bacteroidota</taxon>
        <taxon>Cytophagia</taxon>
        <taxon>Cytophagales</taxon>
        <taxon>Cyclobacteriaceae</taxon>
        <taxon>Echinicola</taxon>
    </lineage>
</organism>
<dbReference type="AlphaFoldDB" id="L0G3I9"/>